<dbReference type="InterPro" id="IPR035906">
    <property type="entry name" value="MetI-like_sf"/>
</dbReference>
<dbReference type="CDD" id="cd06261">
    <property type="entry name" value="TM_PBP2"/>
    <property type="match status" value="1"/>
</dbReference>
<feature type="transmembrane region" description="Helical" evidence="8">
    <location>
        <begin position="79"/>
        <end position="106"/>
    </location>
</feature>
<dbReference type="GO" id="GO:0005886">
    <property type="term" value="C:plasma membrane"/>
    <property type="evidence" value="ECO:0007669"/>
    <property type="project" value="UniProtKB-SubCell"/>
</dbReference>
<comment type="similarity">
    <text evidence="2">Belongs to the binding-protein-dependent transport system permease family. CysTW subfamily.</text>
</comment>
<dbReference type="AlphaFoldDB" id="A0A9D9D8S3"/>
<accession>A0A9D9D8S3</accession>
<keyword evidence="6 8" id="KW-1133">Transmembrane helix</keyword>
<reference evidence="10" key="2">
    <citation type="journal article" date="2021" name="PeerJ">
        <title>Extensive microbial diversity within the chicken gut microbiome revealed by metagenomics and culture.</title>
        <authorList>
            <person name="Gilroy R."/>
            <person name="Ravi A."/>
            <person name="Getino M."/>
            <person name="Pursley I."/>
            <person name="Horton D.L."/>
            <person name="Alikhan N.F."/>
            <person name="Baker D."/>
            <person name="Gharbi K."/>
            <person name="Hall N."/>
            <person name="Watson M."/>
            <person name="Adriaenssens E.M."/>
            <person name="Foster-Nyarko E."/>
            <person name="Jarju S."/>
            <person name="Secka A."/>
            <person name="Antonio M."/>
            <person name="Oren A."/>
            <person name="Chaudhuri R.R."/>
            <person name="La Ragione R."/>
            <person name="Hildebrand F."/>
            <person name="Pallen M.J."/>
        </authorList>
    </citation>
    <scope>NUCLEOTIDE SEQUENCE</scope>
    <source>
        <strain evidence="10">1748</strain>
    </source>
</reference>
<evidence type="ECO:0000256" key="8">
    <source>
        <dbReference type="RuleBase" id="RU363032"/>
    </source>
</evidence>
<dbReference type="PANTHER" id="PTHR43848:SF2">
    <property type="entry name" value="PUTRESCINE TRANSPORT SYSTEM PERMEASE PROTEIN POTI"/>
    <property type="match status" value="1"/>
</dbReference>
<feature type="domain" description="ABC transmembrane type-1" evidence="9">
    <location>
        <begin position="80"/>
        <end position="271"/>
    </location>
</feature>
<evidence type="ECO:0000256" key="7">
    <source>
        <dbReference type="ARBA" id="ARBA00023136"/>
    </source>
</evidence>
<organism evidence="10 11">
    <name type="scientific">Candidatus Scatoplasma merdavium</name>
    <dbReference type="NCBI Taxonomy" id="2840932"/>
    <lineage>
        <taxon>Bacteria</taxon>
        <taxon>Bacillati</taxon>
        <taxon>Bacillota</taxon>
        <taxon>Bacilli</taxon>
        <taxon>Bacillales</taxon>
        <taxon>Candidatus Scatoplasma</taxon>
    </lineage>
</organism>
<feature type="transmembrane region" description="Helical" evidence="8">
    <location>
        <begin position="118"/>
        <end position="142"/>
    </location>
</feature>
<proteinExistence type="inferred from homology"/>
<keyword evidence="5 8" id="KW-0812">Transmembrane</keyword>
<comment type="subcellular location">
    <subcellularLocation>
        <location evidence="1 8">Cell membrane</location>
        <topology evidence="1 8">Multi-pass membrane protein</topology>
    </subcellularLocation>
</comment>
<evidence type="ECO:0000256" key="4">
    <source>
        <dbReference type="ARBA" id="ARBA00022475"/>
    </source>
</evidence>
<evidence type="ECO:0000313" key="10">
    <source>
        <dbReference type="EMBL" id="MBO8414018.1"/>
    </source>
</evidence>
<dbReference type="Pfam" id="PF00528">
    <property type="entry name" value="BPD_transp_1"/>
    <property type="match status" value="1"/>
</dbReference>
<gene>
    <name evidence="10" type="ORF">IAC78_00850</name>
</gene>
<evidence type="ECO:0000256" key="5">
    <source>
        <dbReference type="ARBA" id="ARBA00022692"/>
    </source>
</evidence>
<dbReference type="GO" id="GO:0055085">
    <property type="term" value="P:transmembrane transport"/>
    <property type="evidence" value="ECO:0007669"/>
    <property type="project" value="InterPro"/>
</dbReference>
<evidence type="ECO:0000313" key="11">
    <source>
        <dbReference type="Proteomes" id="UP000823629"/>
    </source>
</evidence>
<dbReference type="Gene3D" id="1.10.3720.10">
    <property type="entry name" value="MetI-like"/>
    <property type="match status" value="1"/>
</dbReference>
<dbReference type="Proteomes" id="UP000823629">
    <property type="component" value="Unassembled WGS sequence"/>
</dbReference>
<keyword evidence="4" id="KW-1003">Cell membrane</keyword>
<dbReference type="SUPFAM" id="SSF161098">
    <property type="entry name" value="MetI-like"/>
    <property type="match status" value="1"/>
</dbReference>
<comment type="caution">
    <text evidence="10">The sequence shown here is derived from an EMBL/GenBank/DDBJ whole genome shotgun (WGS) entry which is preliminary data.</text>
</comment>
<dbReference type="InterPro" id="IPR051789">
    <property type="entry name" value="Bact_Polyamine_Transport"/>
</dbReference>
<protein>
    <submittedName>
        <fullName evidence="10">ABC transporter permease</fullName>
    </submittedName>
</protein>
<evidence type="ECO:0000256" key="3">
    <source>
        <dbReference type="ARBA" id="ARBA00022448"/>
    </source>
</evidence>
<keyword evidence="3 8" id="KW-0813">Transport</keyword>
<dbReference type="PANTHER" id="PTHR43848">
    <property type="entry name" value="PUTRESCINE TRANSPORT SYSTEM PERMEASE PROTEIN POTI"/>
    <property type="match status" value="1"/>
</dbReference>
<feature type="transmembrane region" description="Helical" evidence="8">
    <location>
        <begin position="148"/>
        <end position="167"/>
    </location>
</feature>
<evidence type="ECO:0000256" key="6">
    <source>
        <dbReference type="ARBA" id="ARBA00022989"/>
    </source>
</evidence>
<feature type="transmembrane region" description="Helical" evidence="8">
    <location>
        <begin position="20"/>
        <end position="45"/>
    </location>
</feature>
<reference evidence="10" key="1">
    <citation type="submission" date="2020-10" db="EMBL/GenBank/DDBJ databases">
        <authorList>
            <person name="Gilroy R."/>
        </authorList>
    </citation>
    <scope>NUCLEOTIDE SEQUENCE</scope>
    <source>
        <strain evidence="10">1748</strain>
    </source>
</reference>
<dbReference type="PROSITE" id="PS50928">
    <property type="entry name" value="ABC_TM1"/>
    <property type="match status" value="1"/>
</dbReference>
<dbReference type="InterPro" id="IPR000515">
    <property type="entry name" value="MetI-like"/>
</dbReference>
<feature type="transmembrane region" description="Helical" evidence="8">
    <location>
        <begin position="196"/>
        <end position="217"/>
    </location>
</feature>
<feature type="transmembrane region" description="Helical" evidence="8">
    <location>
        <begin position="250"/>
        <end position="272"/>
    </location>
</feature>
<evidence type="ECO:0000256" key="1">
    <source>
        <dbReference type="ARBA" id="ARBA00004651"/>
    </source>
</evidence>
<sequence length="289" mass="32106">MVNNQKAAKRIKQRSLLKKILAKVFVYAILLIMYAPILYLIVYSFTSSSQIGRWEGLSFEPFIRLFASNNRESKQIWQAVYNTVSIALVSGVISTVLGTTGAIGIFYSKKRSKNLLEFLTQIPVVNAEIVIALSLTILFVMVKAQFSYATLVIGHVVLTVPFVVLSVKPKLTQMDPNLYEAALDLGANQTRALFKVVLPEIAPGILSGFMLAVTLSLDDYIITTFTKPRTGFDTISTYIDAVTKKSGLPIQVRALTTIIFAVILIVMVAINIRSSSLVKRRIKKEHEKD</sequence>
<evidence type="ECO:0000259" key="9">
    <source>
        <dbReference type="PROSITE" id="PS50928"/>
    </source>
</evidence>
<dbReference type="EMBL" id="JADING010000020">
    <property type="protein sequence ID" value="MBO8414018.1"/>
    <property type="molecule type" value="Genomic_DNA"/>
</dbReference>
<keyword evidence="7 8" id="KW-0472">Membrane</keyword>
<name>A0A9D9D8S3_9BACL</name>
<evidence type="ECO:0000256" key="2">
    <source>
        <dbReference type="ARBA" id="ARBA00007069"/>
    </source>
</evidence>